<gene>
    <name evidence="1" type="ORF">RGR602_CH02006</name>
</gene>
<proteinExistence type="predicted"/>
<accession>A0A0B4X2F8</accession>
<sequence>MRHQTIIDIYDHWNRLRGASDAPLKSQIEPSSLGHLLPSLFILEKNDELGAVTFRLAGTRICDLFGRDLRDESFAELFGDGHADDIEATLLGAMHHVIPTLLNATGYSTAGHQATFEIIVMPLRCENGSRARLLGAIAPSVAASWLEIVPLDFLALDRSRLLRDKPGQNGGGSNWPYTAVAEPPHGFSVVLGRMMSSLFSGVAPR</sequence>
<dbReference type="Proteomes" id="UP000031368">
    <property type="component" value="Chromosome"/>
</dbReference>
<dbReference type="AlphaFoldDB" id="A0A0B4X2F8"/>
<dbReference type="RefSeq" id="WP_052451523.1">
    <property type="nucleotide sequence ID" value="NZ_CP006877.1"/>
</dbReference>
<evidence type="ECO:0000313" key="2">
    <source>
        <dbReference type="Proteomes" id="UP000031368"/>
    </source>
</evidence>
<evidence type="ECO:0000313" key="1">
    <source>
        <dbReference type="EMBL" id="AJD41336.1"/>
    </source>
</evidence>
<reference evidence="1 2" key="1">
    <citation type="submission" date="2013-11" db="EMBL/GenBank/DDBJ databases">
        <title>Complete genome sequence of Rhizobium gallicum bv. gallicum R602.</title>
        <authorList>
            <person name="Bustos P."/>
            <person name="Santamaria R.I."/>
            <person name="Lozano L."/>
            <person name="Acosta J.L."/>
            <person name="Ormeno-Orrillo E."/>
            <person name="Rogel M.A."/>
            <person name="Romero D."/>
            <person name="Cevallos M.A."/>
            <person name="Martinez-Romero E."/>
            <person name="Gonzalez V."/>
        </authorList>
    </citation>
    <scope>NUCLEOTIDE SEQUENCE [LARGE SCALE GENOMIC DNA]</scope>
    <source>
        <strain evidence="1 2">R602</strain>
    </source>
</reference>
<dbReference type="KEGG" id="rga:RGR602_CH02006"/>
<name>A0A0B4X2F8_9HYPH</name>
<dbReference type="HOGENOM" id="CLU_097079_1_0_5"/>
<dbReference type="Pfam" id="PF07310">
    <property type="entry name" value="PAS_5"/>
    <property type="match status" value="1"/>
</dbReference>
<dbReference type="EMBL" id="CP006877">
    <property type="protein sequence ID" value="AJD41336.1"/>
    <property type="molecule type" value="Genomic_DNA"/>
</dbReference>
<keyword evidence="2" id="KW-1185">Reference proteome</keyword>
<protein>
    <submittedName>
        <fullName evidence="1">PAS domain--containing protein</fullName>
    </submittedName>
</protein>
<dbReference type="PIRSF" id="PIRSF031878">
    <property type="entry name" value="UCP031878"/>
    <property type="match status" value="1"/>
</dbReference>
<organism evidence="1 2">
    <name type="scientific">Rhizobium gallicum bv. gallicum R602sp</name>
    <dbReference type="NCBI Taxonomy" id="1041138"/>
    <lineage>
        <taxon>Bacteria</taxon>
        <taxon>Pseudomonadati</taxon>
        <taxon>Pseudomonadota</taxon>
        <taxon>Alphaproteobacteria</taxon>
        <taxon>Hyphomicrobiales</taxon>
        <taxon>Rhizobiaceae</taxon>
        <taxon>Rhizobium/Agrobacterium group</taxon>
        <taxon>Rhizobium</taxon>
    </lineage>
</organism>
<dbReference type="InterPro" id="IPR009922">
    <property type="entry name" value="DUF1457"/>
</dbReference>